<evidence type="ECO:0000313" key="3">
    <source>
        <dbReference type="Proteomes" id="UP000789901"/>
    </source>
</evidence>
<gene>
    <name evidence="2" type="ORF">GMARGA_LOCUS26895</name>
</gene>
<dbReference type="InterPro" id="IPR016155">
    <property type="entry name" value="Mopterin_synth/thiamin_S_b"/>
</dbReference>
<dbReference type="Pfam" id="PF02597">
    <property type="entry name" value="ThiS"/>
    <property type="match status" value="1"/>
</dbReference>
<organism evidence="2 3">
    <name type="scientific">Gigaspora margarita</name>
    <dbReference type="NCBI Taxonomy" id="4874"/>
    <lineage>
        <taxon>Eukaryota</taxon>
        <taxon>Fungi</taxon>
        <taxon>Fungi incertae sedis</taxon>
        <taxon>Mucoromycota</taxon>
        <taxon>Glomeromycotina</taxon>
        <taxon>Glomeromycetes</taxon>
        <taxon>Diversisporales</taxon>
        <taxon>Gigasporaceae</taxon>
        <taxon>Gigaspora</taxon>
    </lineage>
</organism>
<proteinExistence type="predicted"/>
<dbReference type="Gene3D" id="3.10.20.30">
    <property type="match status" value="1"/>
</dbReference>
<dbReference type="PANTHER" id="PTHR33359:SF1">
    <property type="entry name" value="MOLYBDOPTERIN SYNTHASE SULFUR CARRIER SUBUNIT"/>
    <property type="match status" value="1"/>
</dbReference>
<dbReference type="InterPro" id="IPR012675">
    <property type="entry name" value="Beta-grasp_dom_sf"/>
</dbReference>
<dbReference type="InterPro" id="IPR003749">
    <property type="entry name" value="ThiS/MoaD-like"/>
</dbReference>
<dbReference type="PANTHER" id="PTHR33359">
    <property type="entry name" value="MOLYBDOPTERIN SYNTHASE SULFUR CARRIER SUBUNIT"/>
    <property type="match status" value="1"/>
</dbReference>
<dbReference type="EMBL" id="CAJVQB010032078">
    <property type="protein sequence ID" value="CAG8817817.1"/>
    <property type="molecule type" value="Genomic_DNA"/>
</dbReference>
<keyword evidence="3" id="KW-1185">Reference proteome</keyword>
<evidence type="ECO:0000256" key="1">
    <source>
        <dbReference type="ARBA" id="ARBA00022741"/>
    </source>
</evidence>
<dbReference type="Proteomes" id="UP000789901">
    <property type="component" value="Unassembled WGS sequence"/>
</dbReference>
<dbReference type="CDD" id="cd00754">
    <property type="entry name" value="Ubl_MoaD"/>
    <property type="match status" value="1"/>
</dbReference>
<reference evidence="2 3" key="1">
    <citation type="submission" date="2021-06" db="EMBL/GenBank/DDBJ databases">
        <authorList>
            <person name="Kallberg Y."/>
            <person name="Tangrot J."/>
            <person name="Rosling A."/>
        </authorList>
    </citation>
    <scope>NUCLEOTIDE SEQUENCE [LARGE SCALE GENOMIC DNA]</scope>
    <source>
        <strain evidence="2 3">120-4 pot B 10/14</strain>
    </source>
</reference>
<evidence type="ECO:0000313" key="2">
    <source>
        <dbReference type="EMBL" id="CAG8817817.1"/>
    </source>
</evidence>
<dbReference type="SUPFAM" id="SSF54285">
    <property type="entry name" value="MoaD/ThiS"/>
    <property type="match status" value="1"/>
</dbReference>
<protein>
    <submittedName>
        <fullName evidence="2">16132_t:CDS:1</fullName>
    </submittedName>
</protein>
<sequence>MLMYWTENTHPPEYDAPDSQIEKRYITNCNASKLRIDDISAINIDRVLTNMSHFDDICRCATLTDNANTNIINILKRLDFTMSKEFTILYFAFARDAINISSEIISFSFTSSSLSFQDFLRNRHENLGNALENSIFAINMQYVDKDNESIMVKPGDEVVIILPVSGC</sequence>
<name>A0ABN7W6G6_GIGMA</name>
<accession>A0ABN7W6G6</accession>
<keyword evidence="1" id="KW-0547">Nucleotide-binding</keyword>
<dbReference type="InterPro" id="IPR044672">
    <property type="entry name" value="MOCS2A"/>
</dbReference>
<comment type="caution">
    <text evidence="2">The sequence shown here is derived from an EMBL/GenBank/DDBJ whole genome shotgun (WGS) entry which is preliminary data.</text>
</comment>